<dbReference type="Proteomes" id="UP000176609">
    <property type="component" value="Unassembled WGS sequence"/>
</dbReference>
<evidence type="ECO:0000313" key="2">
    <source>
        <dbReference type="EMBL" id="OGG26866.1"/>
    </source>
</evidence>
<keyword evidence="1" id="KW-0175">Coiled coil</keyword>
<comment type="caution">
    <text evidence="2">The sequence shown here is derived from an EMBL/GenBank/DDBJ whole genome shotgun (WGS) entry which is preliminary data.</text>
</comment>
<evidence type="ECO:0000256" key="1">
    <source>
        <dbReference type="SAM" id="Coils"/>
    </source>
</evidence>
<gene>
    <name evidence="2" type="ORF">A2960_01750</name>
</gene>
<organism evidence="2 3">
    <name type="scientific">Candidatus Gottesmanbacteria bacterium RIFCSPLOWO2_01_FULL_39_12b</name>
    <dbReference type="NCBI Taxonomy" id="1798388"/>
    <lineage>
        <taxon>Bacteria</taxon>
        <taxon>Candidatus Gottesmaniibacteriota</taxon>
    </lineage>
</organism>
<proteinExistence type="predicted"/>
<name>A0A1F6AQ99_9BACT</name>
<reference evidence="2 3" key="1">
    <citation type="journal article" date="2016" name="Nat. Commun.">
        <title>Thousands of microbial genomes shed light on interconnected biogeochemical processes in an aquifer system.</title>
        <authorList>
            <person name="Anantharaman K."/>
            <person name="Brown C.T."/>
            <person name="Hug L.A."/>
            <person name="Sharon I."/>
            <person name="Castelle C.J."/>
            <person name="Probst A.J."/>
            <person name="Thomas B.C."/>
            <person name="Singh A."/>
            <person name="Wilkins M.J."/>
            <person name="Karaoz U."/>
            <person name="Brodie E.L."/>
            <person name="Williams K.H."/>
            <person name="Hubbard S.S."/>
            <person name="Banfield J.F."/>
        </authorList>
    </citation>
    <scope>NUCLEOTIDE SEQUENCE [LARGE SCALE GENOMIC DNA]</scope>
</reference>
<evidence type="ECO:0000313" key="3">
    <source>
        <dbReference type="Proteomes" id="UP000176609"/>
    </source>
</evidence>
<dbReference type="AlphaFoldDB" id="A0A1F6AQ99"/>
<protein>
    <submittedName>
        <fullName evidence="2">Uncharacterized protein</fullName>
    </submittedName>
</protein>
<dbReference type="EMBL" id="MFJR01000007">
    <property type="protein sequence ID" value="OGG26866.1"/>
    <property type="molecule type" value="Genomic_DNA"/>
</dbReference>
<accession>A0A1F6AQ99</accession>
<feature type="coiled-coil region" evidence="1">
    <location>
        <begin position="81"/>
        <end position="108"/>
    </location>
</feature>
<sequence length="145" mass="16654">MDNNEKTGVDNHPMIILDLEKLIKNHISSIDRIKIELKKHREMLEDVFINDPTYKLHAEKAKEANKLKSSTKQQIARQPNVANLLSKVKGMREEVKGLEGALSDYLREYQRLSGVNEIEGEDGEVREIVYVAKLVKRSSRQVSKN</sequence>